<feature type="compositionally biased region" description="Polar residues" evidence="2">
    <location>
        <begin position="531"/>
        <end position="553"/>
    </location>
</feature>
<dbReference type="EMBL" id="KI545892">
    <property type="protein sequence ID" value="EST05119.1"/>
    <property type="molecule type" value="Genomic_DNA"/>
</dbReference>
<feature type="region of interest" description="Disordered" evidence="2">
    <location>
        <begin position="103"/>
        <end position="155"/>
    </location>
</feature>
<accession>V5ET26</accession>
<dbReference type="eggNOG" id="ENOG502S7W9">
    <property type="taxonomic scope" value="Eukaryota"/>
</dbReference>
<sequence>MLTPSSSTDDLDVALLEGLERHELEQLLIEASRKMREREHKLVVAANIGKALLEKNLSLRSGIMTSMESSSNLFGLSDIEAMIHDFASTQNTDAAHMLRFGDARTQTGPSSPQPMNSPPTTDIDINSQCENSPERPGSDITPLARPVSLPDTDDDYFSRPADSTATQNISELQHEAESARFEGSKKLSRLNKELRGLKAELEAATTRNVELENGESALLAQLLAKIKELEETNSAMAKAEEDFGSRMGRAMQEDERLRDALTTVGQDLGIAATSSTTASPEKGLHNSCSRIESDRPTAHVGRLVPRCDEEHEDDLECVLTQSAYGQIEEAFLDESLVHPRDAALFARVEDEEQGAWLADQPIIETGGLQDEDEPRSSQFDLINAVVEHQAVAWADDDDYGRNITQREAAKLGLLARSALLQAGRGARLLTGATRNSNSAFGTMTKAHEQRQGAEKPPPARFEIESAEQVEHRLRIEALLRRRRQQLLRERGYPEQWEPARKEEDELVAMYAPSPQRLQERRMQALVGGRGSSTATSPGDASPSQRDPRRSTQQWVRELACVSPTVKKRSGGVRDQNLDLTTLDDVRPEEAEFELLDCPTWKKQGGRGTDYFPTSFRARYRPTMVKQRVAHVSQLTYGWVEEWIQFAFVVFLAFVVMIEQGPNRNARRGKAGAAPQRIMN</sequence>
<name>V5ET26_KALBG</name>
<protein>
    <submittedName>
        <fullName evidence="3">Uncharacterized protein</fullName>
    </submittedName>
</protein>
<gene>
    <name evidence="3" type="ORF">PSEUBRA_SCAF6g00688</name>
</gene>
<dbReference type="Proteomes" id="UP000019377">
    <property type="component" value="Unassembled WGS sequence"/>
</dbReference>
<evidence type="ECO:0000256" key="2">
    <source>
        <dbReference type="SAM" id="MobiDB-lite"/>
    </source>
</evidence>
<dbReference type="STRING" id="1365824.V5ET26"/>
<evidence type="ECO:0000313" key="3">
    <source>
        <dbReference type="EMBL" id="EST05119.1"/>
    </source>
</evidence>
<keyword evidence="1" id="KW-0175">Coiled coil</keyword>
<feature type="coiled-coil region" evidence="1">
    <location>
        <begin position="184"/>
        <end position="242"/>
    </location>
</feature>
<feature type="compositionally biased region" description="Polar residues" evidence="2">
    <location>
        <begin position="118"/>
        <end position="131"/>
    </location>
</feature>
<proteinExistence type="predicted"/>
<organism evidence="3 4">
    <name type="scientific">Kalmanozyma brasiliensis (strain GHG001)</name>
    <name type="common">Yeast</name>
    <name type="synonym">Pseudozyma brasiliensis</name>
    <dbReference type="NCBI Taxonomy" id="1365824"/>
    <lineage>
        <taxon>Eukaryota</taxon>
        <taxon>Fungi</taxon>
        <taxon>Dikarya</taxon>
        <taxon>Basidiomycota</taxon>
        <taxon>Ustilaginomycotina</taxon>
        <taxon>Ustilaginomycetes</taxon>
        <taxon>Ustilaginales</taxon>
        <taxon>Ustilaginaceae</taxon>
        <taxon>Kalmanozyma</taxon>
    </lineage>
</organism>
<evidence type="ECO:0000256" key="1">
    <source>
        <dbReference type="SAM" id="Coils"/>
    </source>
</evidence>
<dbReference type="HOGENOM" id="CLU_404962_0_0_1"/>
<dbReference type="OrthoDB" id="9451547at2759"/>
<keyword evidence="4" id="KW-1185">Reference proteome</keyword>
<dbReference type="AlphaFoldDB" id="V5ET26"/>
<feature type="region of interest" description="Disordered" evidence="2">
    <location>
        <begin position="524"/>
        <end position="553"/>
    </location>
</feature>
<reference evidence="4" key="1">
    <citation type="journal article" date="2013" name="Genome Announc.">
        <title>Draft genome sequence of Pseudozyma brasiliensis sp. nov. strain GHG001, a high producer of endo-1,4-xylanase isolated from an insect pest of sugarcane.</title>
        <authorList>
            <person name="Oliveira J.V.D.C."/>
            <person name="dos Santos R.A.C."/>
            <person name="Borges T.A."/>
            <person name="Riano-Pachon D.M."/>
            <person name="Goldman G.H."/>
        </authorList>
    </citation>
    <scope>NUCLEOTIDE SEQUENCE [LARGE SCALE GENOMIC DNA]</scope>
    <source>
        <strain evidence="4">GHG001</strain>
    </source>
</reference>
<evidence type="ECO:0000313" key="4">
    <source>
        <dbReference type="Proteomes" id="UP000019377"/>
    </source>
</evidence>